<dbReference type="KEGG" id="chk:D4L85_32245"/>
<keyword evidence="2" id="KW-1185">Reference proteome</keyword>
<dbReference type="InterPro" id="IPR020231">
    <property type="entry name" value="Uncharacterised_YfgI"/>
</dbReference>
<proteinExistence type="predicted"/>
<protein>
    <submittedName>
        <fullName evidence="1">3-oxoacyl-ACP synthase</fullName>
    </submittedName>
</protein>
<evidence type="ECO:0000313" key="2">
    <source>
        <dbReference type="Proteomes" id="UP000266183"/>
    </source>
</evidence>
<dbReference type="OrthoDB" id="667380at2"/>
<dbReference type="Pfam" id="PF17358">
    <property type="entry name" value="DUF5384"/>
    <property type="match status" value="1"/>
</dbReference>
<dbReference type="AlphaFoldDB" id="A0A385SUS9"/>
<sequence length="152" mass="16521">MLDVAIKGELLNACKKYVEQRLATATQAMHHAQQAANEEGKSSAGDKYETGRAMAQIERDKAALQAQEALKLKQALDHIDRAQQHQKVMTGSVVSTAHYNFYIAIGAGKMTVSGLDFIVVGPSSPLGKSLMGLAVDDTFTFNNQHHKILQVL</sequence>
<accession>A0A385SUS9</accession>
<name>A0A385SUS9_9BACT</name>
<gene>
    <name evidence="1" type="ORF">D4L85_32245</name>
</gene>
<organism evidence="1 2">
    <name type="scientific">Chryseolinea soli</name>
    <dbReference type="NCBI Taxonomy" id="2321403"/>
    <lineage>
        <taxon>Bacteria</taxon>
        <taxon>Pseudomonadati</taxon>
        <taxon>Bacteroidota</taxon>
        <taxon>Cytophagia</taxon>
        <taxon>Cytophagales</taxon>
        <taxon>Fulvivirgaceae</taxon>
        <taxon>Chryseolinea</taxon>
    </lineage>
</organism>
<dbReference type="EMBL" id="CP032382">
    <property type="protein sequence ID" value="AYB34969.1"/>
    <property type="molecule type" value="Genomic_DNA"/>
</dbReference>
<dbReference type="Proteomes" id="UP000266183">
    <property type="component" value="Chromosome"/>
</dbReference>
<reference evidence="2" key="1">
    <citation type="submission" date="2018-09" db="EMBL/GenBank/DDBJ databases">
        <title>Chryseolinea sp. KIS68-18 isolated from soil.</title>
        <authorList>
            <person name="Weon H.-Y."/>
            <person name="Kwon S.-W."/>
            <person name="Lee S.A."/>
        </authorList>
    </citation>
    <scope>NUCLEOTIDE SEQUENCE [LARGE SCALE GENOMIC DNA]</scope>
    <source>
        <strain evidence="2">KIS68-18</strain>
    </source>
</reference>
<evidence type="ECO:0000313" key="1">
    <source>
        <dbReference type="EMBL" id="AYB34969.1"/>
    </source>
</evidence>